<dbReference type="KEGG" id="pfer:IRI77_25915"/>
<gene>
    <name evidence="7" type="ORF">IRI77_25915</name>
</gene>
<dbReference type="InterPro" id="IPR057708">
    <property type="entry name" value="DUF7948"/>
</dbReference>
<dbReference type="Pfam" id="PF25390">
    <property type="entry name" value="WD40_RLD"/>
    <property type="match status" value="2"/>
</dbReference>
<evidence type="ECO:0000313" key="8">
    <source>
        <dbReference type="Proteomes" id="UP000593892"/>
    </source>
</evidence>
<dbReference type="Proteomes" id="UP000593892">
    <property type="component" value="Chromosome"/>
</dbReference>
<proteinExistence type="predicted"/>
<dbReference type="InterPro" id="IPR044060">
    <property type="entry name" value="Bacterial_rp_domain"/>
</dbReference>
<dbReference type="PRINTS" id="PR00633">
    <property type="entry name" value="RCCNDNSATION"/>
</dbReference>
<dbReference type="PANTHER" id="PTHR45982:SF1">
    <property type="entry name" value="REGULATOR OF CHROMOSOME CONDENSATION"/>
    <property type="match status" value="1"/>
</dbReference>
<dbReference type="RefSeq" id="WP_194447896.1">
    <property type="nucleotide sequence ID" value="NZ_CP063849.1"/>
</dbReference>
<organism evidence="7 8">
    <name type="scientific">Paludibaculum fermentans</name>
    <dbReference type="NCBI Taxonomy" id="1473598"/>
    <lineage>
        <taxon>Bacteria</taxon>
        <taxon>Pseudomonadati</taxon>
        <taxon>Acidobacteriota</taxon>
        <taxon>Terriglobia</taxon>
        <taxon>Bryobacterales</taxon>
        <taxon>Bryobacteraceae</taxon>
        <taxon>Paludibaculum</taxon>
    </lineage>
</organism>
<dbReference type="InterPro" id="IPR051553">
    <property type="entry name" value="Ran_GTPase-activating"/>
</dbReference>
<keyword evidence="2" id="KW-0677">Repeat</keyword>
<dbReference type="SUPFAM" id="SSF50985">
    <property type="entry name" value="RCC1/BLIP-II"/>
    <property type="match status" value="3"/>
</dbReference>
<dbReference type="Pfam" id="PF18998">
    <property type="entry name" value="Flg_new_2"/>
    <property type="match status" value="1"/>
</dbReference>
<dbReference type="SUPFAM" id="SSF63829">
    <property type="entry name" value="Calcium-dependent phosphotriesterase"/>
    <property type="match status" value="1"/>
</dbReference>
<dbReference type="PROSITE" id="PS50012">
    <property type="entry name" value="RCC1_3"/>
    <property type="match status" value="14"/>
</dbReference>
<accession>A0A7S7SHS0</accession>
<evidence type="ECO:0000259" key="6">
    <source>
        <dbReference type="Pfam" id="PF25778"/>
    </source>
</evidence>
<dbReference type="Gene3D" id="2.60.40.10">
    <property type="entry name" value="Immunoglobulins"/>
    <property type="match status" value="3"/>
</dbReference>
<dbReference type="EMBL" id="CP063849">
    <property type="protein sequence ID" value="QOY86227.1"/>
    <property type="molecule type" value="Genomic_DNA"/>
</dbReference>
<feature type="domain" description="Bacterial repeat" evidence="4">
    <location>
        <begin position="1660"/>
        <end position="1717"/>
    </location>
</feature>
<sequence length="3845" mass="392442">MLSVINLSWQAASMEAAPQKVAASAISFEQNVGQMSSQARFAVRGASEALFLAAGEAVYVRGPRLTAAPPARKAMVSGERPDLTQILAAGVPSKPGAATARADDSDPAVVRMQFAGSQAAPIVGREALPTTGNWFYGNDKSRWRANIPRFGRVRYEGLYPGIDLEFRGDDERLEYDFVLGPNADPDRIRLRFQGARSQRINAEGDLVLETHQGPLVHRKPVLYQTTATGRRQVDGQFALLASGEVAFRVGDYDRSRALVIDPVVYNTRLGGASAGADYGTSAPSHVTWYTPRYTAVDSSGKVYVIGYTTAWDFPVVNGPRVTPTGGLYLAKFDPALSGPASLLYSAVLGPVLPDFFTGRHQPFLAADDTGNAYVTFAAKSGFPIVGGFDSSAGGLEAALVRVDTTKSGMQSLAYSTYIGGSRDDTVWGMDLDAAGNVYVSGHTSSWDLPVTQNAYDMTCGTNGTCDVALTPTNTDAFFMKINTRLSGQSSLVYGSFFGGSLFEVQPTIKVSKSGLVYLVGHTQSADLPTRNAYDTNCGVSNCNGGKSGDIFIAKFDLSVAGSNGLLYSTYFGGDGTIDGHDPFTSGRSWTGAEYAIAIAVDETGNLFLYGISFPDSLGNFPLKLPFNAKSHWSDFFFARFDTTLSGESSLVFSTYVMGQTLTAFGFGEMARDAEGMVYLTGLSDDATTPTANGAQTAPRGAGDAFLVKLDPYATGPAALKYSSYLGGSGSELTFGVEALGAGVAVVAGTTDSADFPMVKASQSFGGGTDLFLARFDTTKSGAASLLEATAIGGESDEGVQLWGGFFSVSLATDAAGNAYIHSWTDSSAYPATSNAWQTGQNPDSAGQDQFQEYLVTAVLAKLAPRNSSCEYKVSPGSRLIPYAGGHVSFSVETSAGCPWTASTNASFLSFPSTNVFNGPGTVEVQVAPYARTDYPRLGFLTIAGKVVSMEQSNAPCTPALLTTNYMEFPVGGGAALVQWSGDCPASPSRIESWIDKDYSATTANSQKFTVASNSYGPAGFVRQGRIKLNEQDLVIRQAGPSCPKYLANGLVLKVGAAGVLNFPTPGSTSAACPITFSSSAPWIGLTAGITVAGGGNHTLLTVQPNPGTATRTGQITVFDQVYNVEQSGTGCTYTVTPSPLALSATDTVGTLTVNTATGCHWTATSLAPWLRTSAYGAAGSGPGTFQVYPNYNQTRNLRMGTVSVAGTAVTVNQAGLSCDYTVTPAEVTIPYRMSASNSAQAVPITVTTAAGCLWAGESSADWAPFGDAATSYSTTGVKGGSGSVSLWIDLNPGPPRRSATVTVAGKTVTVTQEADPKCTAVQLQQPAITIGSEVTAWESSADVTGVCTLLISTASPWLSVANRFVSADGGYGPAAVGLTAARNPGAARTATVQVSDQVLTVTQEAAGTTPSVTFTSSVAGLPFMIDGVRVVAPAVFNWSPGTSHIADPPVFFQADASARSRYTFATWKEGSLRVMNLTAPSASRTFTAVYSAEHLLKVSYNPPEACNHAAPADMWRAAGSSAYGECDDVVAPYMLQSAVVDSVPGGSTLMTGPHTIQYNYVKGVTVTVNTAPAGLQIYLSDDEESIWSTPFVHRMLPGATLPIGIAVMQPGQKGMRYRFLSWSDGGAISHVVTVPATPGSSFQVTAQMEAQAQLILTPYPASGGTLKAEPASADGYYVAGTPVSVTATPAAGQNFMGFSGGLQGLANPQTVTVTVPAYVGATFGSGCWTTVSPTAVDAGPLGGGQTLNVEAPAGCPWTVQAGAGWFGIAGVTSGSGPMMLTATVAANSGGARQGVLKIGSVDVPVRQQAAYQIRTVAGGGPAQLPKLTTATGNTPVVAPDGAVFLSETLPYKGARVLRVSAAGLVSVYAGNGTSDDSGDGGPALLAGIHTIQNMAVDRAGNLYLSEWTSYRIRRIDAGTGIITTVAGNGLQNGLSTDGTPAVAAAVLPTAIAVDASGVLHFVDRGSRVRKIEPVGGTLMTVAGSAQSGFGGDQGPASAALFSNIYGLAFAPNGDLYLSDSGNHRVRRIRAVDGMVQTVAGSAVVGAFAGENGPATSAILKLPYGIALDGGGHLIFSDMDANRILRVDAVSGTLTRVAGTGATGTTTNGGQATETPFSSPSRIALLGNSLIVDGYPQTHSVDLGTGLVSGFAGQTTASFTATSEATRADLAVGPMAYDPAAGALYLLSHYQVLRLNLATGALEPYAGTGVSTYSKAQGPALSLPLYQPVSLAVDGSGNLYIADGNQVRKVDGATRVISSFAGASGLYCGGVYPQMLTAGDGGPAANAGFCAVSSLAYDGAGSLYISDLYRIRKVDLNTGIITAFAGAGYISGAWNVLRTDIYFQGIPRPIAADSTGGVYFLDRTWMPSCQAGVYRIDPATSKSSCYVSALKFVPAAPTTFALGTDGSIALFGSNVVLRASGPQADVAGIAGQEGSPGLGGQSGPASEALFGGTATLSPGPGGTFFVADSDNGRIRQLSPVADGMKVHHVETAPTGLWITVDGATYAGSQSFVWQDGSTHTLTVEAAQEGSSTAYSFKSWSDGGGSSHSITAASTATTYTASFKTRYRVEGSAIPAASGTVTLTPASIDGYYDSGSNVRFQANPASAQAAFQSWGGSLSGTANPVLATVVAPLSGVASFTTATTGYTISGNAGVAGASITLTGSKSATTLADAAGRFTFQNLPAGGSYTVTPSLAKYTFTPSISTRTNLQSNQTVNFTAFSSGSPVQASAMARLNWSLKLNVDGTLWSWGANLEGELGDGTLRSRSLPAQVSGLTSVVTAATGSNHGLAARSDGTAWAWGLNSSGQLGDGSVQLRPSPVQVTGITGVIGLSGGARHSLAVKSDGTVWAWGSNTYGQLGDGGTTNRTAPVKVIGLSGIAAVAAGDYFSLALKSDGSVWSWGYNNNGQLGDGTTTTRLAPVQVPGLSEILALRGGSSSAYALRSDGSVWSWGDNNYAQLGDAIGTQRSSPAVVSGVSSVVGIGAGSYSCLAVKSDGTVWAWGMNDYGQLGIAPTSNSPVPLQVAGVSGAVAVAAGLAHGLALRSDGSVMAWGYGGYGELGNGAAILQAVPFASPLISNVARVALGSSHAAAARADGTVWTWGGNEYGQLGDGTMLPHAAPAAVSGISGFSHVASGNAHVLALKIDGTVWAWGYGGMGALGNGATANVTAPIQVQGITGAIAIAAGYHFSLALKSDGTVWAWGSNGVGQLGDGSTTDRTTPIRVSGLSGIVSIAAGLSHGLAAKGDGTVWAWGSNDYAQLGDGSTTGRKLPVQVMGLTGISRVASSYSANSSYAVKSDGTVWAWGDNALGQLGNGASGVGVATPVQVAGLAGISAVAAGSSHVLALKSYGTVWAWGHNAHGQLGDGTTTDRTTPAQIGGLSGIVSVAAGSDQSVAVKADGTLWGWGATGYGQLGTGVSMLRPTPGPLTAPLPMDLAIAVTAGGMFSVGSQVTFNLAVTNFGGLPSTGAVTVSDQLPAGLTYVSATGAGWTCGAAGQAVTCTSSNPIFPSMTSTIVVTVNVTGAAHPSTSNTASVAVAGDANAANNSATVVLTAPITAAVGVAPSAGTGAQQVFKATFTGAKGYQSLKWVQVLFATAPDGGGQPFCFLHYDVTGNGFWLYSDVLGFFVGPIVPGMTSAVLQGAHCALNTAGSSAAGNGATLELNLAVVFKAAANRNVYLRAFDADNFDTNTVQRGTWTQAAAPLVVPVVTPGSGAGSNPTFNLRFPDPQGFGGAALGWEEFLVAAATDGGGQPFCFVHYDRAGNGLWMYSSDVGFFTGPVTPGVASSVLSSSACSVNTAGTTVQNSAGNLVLNVPVTLKPPMSGAKFTYMRTQDALNRDTGWLQKGTWAIP</sequence>
<dbReference type="InterPro" id="IPR009091">
    <property type="entry name" value="RCC1/BLIP-II"/>
</dbReference>
<dbReference type="Pfam" id="PF25778">
    <property type="entry name" value="DUF7948"/>
    <property type="match status" value="1"/>
</dbReference>
<dbReference type="GO" id="GO:0005737">
    <property type="term" value="C:cytoplasm"/>
    <property type="evidence" value="ECO:0007669"/>
    <property type="project" value="TreeGrafter"/>
</dbReference>
<dbReference type="PANTHER" id="PTHR45982">
    <property type="entry name" value="REGULATOR OF CHROMOSOME CONDENSATION"/>
    <property type="match status" value="1"/>
</dbReference>
<feature type="region of interest" description="Disordered" evidence="3">
    <location>
        <begin position="2098"/>
        <end position="2117"/>
    </location>
</feature>
<feature type="compositionally biased region" description="Low complexity" evidence="3">
    <location>
        <begin position="2098"/>
        <end position="2114"/>
    </location>
</feature>
<dbReference type="InterPro" id="IPR013784">
    <property type="entry name" value="Carb-bd-like_fold"/>
</dbReference>
<dbReference type="Gene3D" id="2.130.10.30">
    <property type="entry name" value="Regulator of chromosome condensation 1/beta-lactamase-inhibitor protein II"/>
    <property type="match status" value="4"/>
</dbReference>
<evidence type="ECO:0000256" key="1">
    <source>
        <dbReference type="ARBA" id="ARBA00022658"/>
    </source>
</evidence>
<dbReference type="InterPro" id="IPR058923">
    <property type="entry name" value="RCC1-like_dom"/>
</dbReference>
<dbReference type="InterPro" id="IPR000408">
    <property type="entry name" value="Reg_chr_condens"/>
</dbReference>
<dbReference type="GO" id="GO:0005085">
    <property type="term" value="F:guanyl-nucleotide exchange factor activity"/>
    <property type="evidence" value="ECO:0007669"/>
    <property type="project" value="TreeGrafter"/>
</dbReference>
<dbReference type="NCBIfam" id="TIGR01451">
    <property type="entry name" value="B_ant_repeat"/>
    <property type="match status" value="1"/>
</dbReference>
<feature type="domain" description="DUF7948" evidence="6">
    <location>
        <begin position="28"/>
        <end position="263"/>
    </location>
</feature>
<name>A0A7S7SHS0_PALFE</name>
<evidence type="ECO:0000259" key="4">
    <source>
        <dbReference type="Pfam" id="PF18998"/>
    </source>
</evidence>
<dbReference type="Pfam" id="PF00415">
    <property type="entry name" value="RCC1"/>
    <property type="match status" value="2"/>
</dbReference>
<evidence type="ECO:0000256" key="3">
    <source>
        <dbReference type="SAM" id="MobiDB-lite"/>
    </source>
</evidence>
<dbReference type="Pfam" id="PF13540">
    <property type="entry name" value="RCC1_2"/>
    <property type="match status" value="1"/>
</dbReference>
<keyword evidence="1" id="KW-0344">Guanine-nucleotide releasing factor</keyword>
<dbReference type="Gene3D" id="2.120.10.30">
    <property type="entry name" value="TolB, C-terminal domain"/>
    <property type="match status" value="3"/>
</dbReference>
<feature type="domain" description="RCC1-like" evidence="5">
    <location>
        <begin position="3126"/>
        <end position="3442"/>
    </location>
</feature>
<feature type="domain" description="RCC1-like" evidence="5">
    <location>
        <begin position="2732"/>
        <end position="2932"/>
    </location>
</feature>
<dbReference type="InterPro" id="IPR011042">
    <property type="entry name" value="6-blade_b-propeller_TolB-like"/>
</dbReference>
<dbReference type="SUPFAM" id="SSF49452">
    <property type="entry name" value="Starch-binding domain-like"/>
    <property type="match status" value="1"/>
</dbReference>
<dbReference type="PROSITE" id="PS00626">
    <property type="entry name" value="RCC1_2"/>
    <property type="match status" value="1"/>
</dbReference>
<evidence type="ECO:0000256" key="2">
    <source>
        <dbReference type="ARBA" id="ARBA00022737"/>
    </source>
</evidence>
<dbReference type="SUPFAM" id="SSF63825">
    <property type="entry name" value="YWTD domain"/>
    <property type="match status" value="2"/>
</dbReference>
<dbReference type="InterPro" id="IPR047589">
    <property type="entry name" value="DUF11_rpt"/>
</dbReference>
<dbReference type="GO" id="GO:0030246">
    <property type="term" value="F:carbohydrate binding"/>
    <property type="evidence" value="ECO:0007669"/>
    <property type="project" value="InterPro"/>
</dbReference>
<evidence type="ECO:0000313" key="7">
    <source>
        <dbReference type="EMBL" id="QOY86227.1"/>
    </source>
</evidence>
<dbReference type="InterPro" id="IPR013783">
    <property type="entry name" value="Ig-like_fold"/>
</dbReference>
<protein>
    <submittedName>
        <fullName evidence="7">DUF11 domain-containing protein</fullName>
    </submittedName>
</protein>
<reference evidence="7 8" key="1">
    <citation type="submission" date="2020-10" db="EMBL/GenBank/DDBJ databases">
        <title>Complete genome sequence of Paludibaculum fermentans P105T, a facultatively anaerobic acidobacterium capable of dissimilatory Fe(III) reduction.</title>
        <authorList>
            <person name="Dedysh S.N."/>
            <person name="Beletsky A.V."/>
            <person name="Kulichevskaya I.S."/>
            <person name="Mardanov A.V."/>
            <person name="Ravin N.V."/>
        </authorList>
    </citation>
    <scope>NUCLEOTIDE SEQUENCE [LARGE SCALE GENOMIC DNA]</scope>
    <source>
        <strain evidence="7 8">P105</strain>
    </source>
</reference>
<evidence type="ECO:0000259" key="5">
    <source>
        <dbReference type="Pfam" id="PF25390"/>
    </source>
</evidence>
<keyword evidence="8" id="KW-1185">Reference proteome</keyword>